<dbReference type="RefSeq" id="WP_345587076.1">
    <property type="nucleotide sequence ID" value="NZ_BAABJG010000006.1"/>
</dbReference>
<sequence>MTPNSKKSKNSYAAAAAFEERFLEGCFLQSEAKSCVVDQVVENTCFVRAMQNRRRGYATERETPPDYIGSSSSFEVSPTDSPMVGILLCLTVRFWS</sequence>
<dbReference type="EMBL" id="JBHTLU010000013">
    <property type="protein sequence ID" value="MFD1220424.1"/>
    <property type="molecule type" value="Genomic_DNA"/>
</dbReference>
<name>A0ABW3UJK7_9BACL</name>
<protein>
    <submittedName>
        <fullName evidence="2">Uncharacterized protein</fullName>
    </submittedName>
</protein>
<evidence type="ECO:0000313" key="3">
    <source>
        <dbReference type="Proteomes" id="UP001597180"/>
    </source>
</evidence>
<organism evidence="2 3">
    <name type="scientific">Paenibacillus vulneris</name>
    <dbReference type="NCBI Taxonomy" id="1133364"/>
    <lineage>
        <taxon>Bacteria</taxon>
        <taxon>Bacillati</taxon>
        <taxon>Bacillota</taxon>
        <taxon>Bacilli</taxon>
        <taxon>Bacillales</taxon>
        <taxon>Paenibacillaceae</taxon>
        <taxon>Paenibacillus</taxon>
    </lineage>
</organism>
<accession>A0ABW3UJK7</accession>
<dbReference type="Proteomes" id="UP001597180">
    <property type="component" value="Unassembled WGS sequence"/>
</dbReference>
<reference evidence="3" key="1">
    <citation type="journal article" date="2019" name="Int. J. Syst. Evol. Microbiol.">
        <title>The Global Catalogue of Microorganisms (GCM) 10K type strain sequencing project: providing services to taxonomists for standard genome sequencing and annotation.</title>
        <authorList>
            <consortium name="The Broad Institute Genomics Platform"/>
            <consortium name="The Broad Institute Genome Sequencing Center for Infectious Disease"/>
            <person name="Wu L."/>
            <person name="Ma J."/>
        </authorList>
    </citation>
    <scope>NUCLEOTIDE SEQUENCE [LARGE SCALE GENOMIC DNA]</scope>
    <source>
        <strain evidence="3">CCUG 53270</strain>
    </source>
</reference>
<keyword evidence="3" id="KW-1185">Reference proteome</keyword>
<feature type="region of interest" description="Disordered" evidence="1">
    <location>
        <begin position="57"/>
        <end position="77"/>
    </location>
</feature>
<gene>
    <name evidence="2" type="ORF">ACFQ4B_09860</name>
</gene>
<comment type="caution">
    <text evidence="2">The sequence shown here is derived from an EMBL/GenBank/DDBJ whole genome shotgun (WGS) entry which is preliminary data.</text>
</comment>
<evidence type="ECO:0000256" key="1">
    <source>
        <dbReference type="SAM" id="MobiDB-lite"/>
    </source>
</evidence>
<evidence type="ECO:0000313" key="2">
    <source>
        <dbReference type="EMBL" id="MFD1220424.1"/>
    </source>
</evidence>
<proteinExistence type="predicted"/>